<name>A0A3N5A484_9MICO</name>
<evidence type="ECO:0000313" key="3">
    <source>
        <dbReference type="EMBL" id="RPF28175.1"/>
    </source>
</evidence>
<evidence type="ECO:0000256" key="1">
    <source>
        <dbReference type="SAM" id="MobiDB-lite"/>
    </source>
</evidence>
<feature type="region of interest" description="Disordered" evidence="1">
    <location>
        <begin position="38"/>
        <end position="59"/>
    </location>
</feature>
<protein>
    <submittedName>
        <fullName evidence="3">Uncharacterized protein</fullName>
    </submittedName>
</protein>
<comment type="caution">
    <text evidence="3">The sequence shown here is derived from an EMBL/GenBank/DDBJ whole genome shotgun (WGS) entry which is preliminary data.</text>
</comment>
<proteinExistence type="predicted"/>
<accession>A0A3N5A484</accession>
<dbReference type="Proteomes" id="UP000280726">
    <property type="component" value="Unassembled WGS sequence"/>
</dbReference>
<dbReference type="RefSeq" id="WP_123918230.1">
    <property type="nucleotide sequence ID" value="NZ_RKRA01000001.1"/>
</dbReference>
<dbReference type="EMBL" id="RKRA01000001">
    <property type="protein sequence ID" value="RPF28175.1"/>
    <property type="molecule type" value="Genomic_DNA"/>
</dbReference>
<sequence>MSVRRILATAICAAGLVVAPAVGASAHVHGINPLRCTPAADNAGARQTEQTPAGQGGPLTGVGIIPIAMGGNVERRDADHFGACKE</sequence>
<gene>
    <name evidence="3" type="ORF">EDD32_2689</name>
</gene>
<evidence type="ECO:0000256" key="2">
    <source>
        <dbReference type="SAM" id="SignalP"/>
    </source>
</evidence>
<feature type="signal peptide" evidence="2">
    <location>
        <begin position="1"/>
        <end position="24"/>
    </location>
</feature>
<keyword evidence="4" id="KW-1185">Reference proteome</keyword>
<reference evidence="3 4" key="1">
    <citation type="submission" date="2018-11" db="EMBL/GenBank/DDBJ databases">
        <title>Sequencing the genomes of 1000 actinobacteria strains.</title>
        <authorList>
            <person name="Klenk H.-P."/>
        </authorList>
    </citation>
    <scope>NUCLEOTIDE SEQUENCE [LARGE SCALE GENOMIC DNA]</scope>
    <source>
        <strain evidence="3 4">DSM 14418</strain>
    </source>
</reference>
<dbReference type="AlphaFoldDB" id="A0A3N5A484"/>
<keyword evidence="2" id="KW-0732">Signal</keyword>
<organism evidence="3 4">
    <name type="scientific">Georgenia muralis</name>
    <dbReference type="NCBI Taxonomy" id="154117"/>
    <lineage>
        <taxon>Bacteria</taxon>
        <taxon>Bacillati</taxon>
        <taxon>Actinomycetota</taxon>
        <taxon>Actinomycetes</taxon>
        <taxon>Micrococcales</taxon>
        <taxon>Bogoriellaceae</taxon>
        <taxon>Georgenia</taxon>
    </lineage>
</organism>
<dbReference type="OrthoDB" id="9910081at2"/>
<feature type="chain" id="PRO_5038960362" evidence="2">
    <location>
        <begin position="25"/>
        <end position="86"/>
    </location>
</feature>
<evidence type="ECO:0000313" key="4">
    <source>
        <dbReference type="Proteomes" id="UP000280726"/>
    </source>
</evidence>